<feature type="transmembrane region" description="Helical" evidence="1">
    <location>
        <begin position="161"/>
        <end position="184"/>
    </location>
</feature>
<feature type="transmembrane region" description="Helical" evidence="1">
    <location>
        <begin position="105"/>
        <end position="129"/>
    </location>
</feature>
<gene>
    <name evidence="2" type="ORF">ENO36_03660</name>
</gene>
<proteinExistence type="predicted"/>
<evidence type="ECO:0000313" key="2">
    <source>
        <dbReference type="EMBL" id="HEU97933.1"/>
    </source>
</evidence>
<dbReference type="Pfam" id="PF07758">
    <property type="entry name" value="DUF1614"/>
    <property type="match status" value="1"/>
</dbReference>
<feature type="transmembrane region" description="Helical" evidence="1">
    <location>
        <begin position="46"/>
        <end position="69"/>
    </location>
</feature>
<dbReference type="InterPro" id="IPR011672">
    <property type="entry name" value="DUF1614"/>
</dbReference>
<name>A0A7C2YZT6_9CREN</name>
<keyword evidence="1" id="KW-0472">Membrane</keyword>
<protein>
    <submittedName>
        <fullName evidence="2">DUF1614 domain-containing protein</fullName>
    </submittedName>
</protein>
<feature type="transmembrane region" description="Helical" evidence="1">
    <location>
        <begin position="12"/>
        <end position="34"/>
    </location>
</feature>
<reference evidence="2" key="1">
    <citation type="journal article" date="2020" name="mSystems">
        <title>Genome- and Community-Level Interaction Insights into Carbon Utilization and Element Cycling Functions of Hydrothermarchaeota in Hydrothermal Sediment.</title>
        <authorList>
            <person name="Zhou Z."/>
            <person name="Liu Y."/>
            <person name="Xu W."/>
            <person name="Pan J."/>
            <person name="Luo Z.H."/>
            <person name="Li M."/>
        </authorList>
    </citation>
    <scope>NUCLEOTIDE SEQUENCE [LARGE SCALE GENOMIC DNA]</scope>
    <source>
        <strain evidence="2">SpSt-1259</strain>
    </source>
</reference>
<sequence length="249" mass="26263">MNGRIVISIPIHPLMFALYGFLLFPLFLYSPVIFASLSSYLGVSRAAAVLIGMAIPTLSFPLSLVNVVVKRIETGASIFTFESKYINYFGIPIPVFVPILQKREIVIAVNLGGAVLPVLFSSLLLIALGRASSQALFFKAFADIAFTAIVTFFTSRAVPGVGIVTPSLVPPIVSTLVAILLGAGHYAFPIAYTGGVMGSLLGADVVRLAKDLDKFKRELGSALLSIGGAGTFDGIFLSGIFAAIFSAIL</sequence>
<keyword evidence="1" id="KW-1133">Transmembrane helix</keyword>
<comment type="caution">
    <text evidence="2">The sequence shown here is derived from an EMBL/GenBank/DDBJ whole genome shotgun (WGS) entry which is preliminary data.</text>
</comment>
<feature type="transmembrane region" description="Helical" evidence="1">
    <location>
        <begin position="221"/>
        <end position="248"/>
    </location>
</feature>
<dbReference type="Proteomes" id="UP000885664">
    <property type="component" value="Unassembled WGS sequence"/>
</dbReference>
<accession>A0A7C2YZT6</accession>
<evidence type="ECO:0000256" key="1">
    <source>
        <dbReference type="SAM" id="Phobius"/>
    </source>
</evidence>
<feature type="transmembrane region" description="Helical" evidence="1">
    <location>
        <begin position="190"/>
        <end position="209"/>
    </location>
</feature>
<feature type="transmembrane region" description="Helical" evidence="1">
    <location>
        <begin position="135"/>
        <end position="154"/>
    </location>
</feature>
<organism evidence="2">
    <name type="scientific">Fervidicoccus fontis</name>
    <dbReference type="NCBI Taxonomy" id="683846"/>
    <lineage>
        <taxon>Archaea</taxon>
        <taxon>Thermoproteota</taxon>
        <taxon>Thermoprotei</taxon>
        <taxon>Fervidicoccales</taxon>
        <taxon>Fervidicoccaceae</taxon>
        <taxon>Fervidicoccus</taxon>
    </lineage>
</organism>
<dbReference type="AlphaFoldDB" id="A0A7C2YZT6"/>
<keyword evidence="1" id="KW-0812">Transmembrane</keyword>
<dbReference type="EMBL" id="DSFE01000081">
    <property type="protein sequence ID" value="HEU97933.1"/>
    <property type="molecule type" value="Genomic_DNA"/>
</dbReference>